<reference evidence="1" key="1">
    <citation type="submission" date="2016-12" db="EMBL/GenBank/DDBJ databases">
        <title>The genomes of Aspergillus section Nigri reveals drivers in fungal speciation.</title>
        <authorList>
            <consortium name="DOE Joint Genome Institute"/>
            <person name="Vesth T.C."/>
            <person name="Nybo J."/>
            <person name="Theobald S."/>
            <person name="Brandl J."/>
            <person name="Frisvad J.C."/>
            <person name="Nielsen K.F."/>
            <person name="Lyhne E.K."/>
            <person name="Kogle M.E."/>
            <person name="Kuo A."/>
            <person name="Riley R."/>
            <person name="Clum A."/>
            <person name="Nolan M."/>
            <person name="Lipzen A."/>
            <person name="Salamov A."/>
            <person name="Henrissat B."/>
            <person name="Wiebenga A."/>
            <person name="De Vries R.P."/>
            <person name="Grigoriev I.V."/>
            <person name="Mortensen U.H."/>
            <person name="Andersen M.R."/>
            <person name="Baker S.E."/>
        </authorList>
    </citation>
    <scope>NUCLEOTIDE SEQUENCE [LARGE SCALE GENOMIC DNA]</scope>
    <source>
        <strain evidence="1">CBS 115656</strain>
    </source>
</reference>
<organism evidence="1 2">
    <name type="scientific">Aspergillus neoniger (strain CBS 115656)</name>
    <dbReference type="NCBI Taxonomy" id="1448310"/>
    <lineage>
        <taxon>Eukaryota</taxon>
        <taxon>Fungi</taxon>
        <taxon>Dikarya</taxon>
        <taxon>Ascomycota</taxon>
        <taxon>Pezizomycotina</taxon>
        <taxon>Eurotiomycetes</taxon>
        <taxon>Eurotiomycetidae</taxon>
        <taxon>Eurotiales</taxon>
        <taxon>Aspergillaceae</taxon>
        <taxon>Aspergillus</taxon>
        <taxon>Aspergillus subgen. Circumdati</taxon>
    </lineage>
</organism>
<accession>A0A318YWT3</accession>
<keyword evidence="2" id="KW-1185">Reference proteome</keyword>
<dbReference type="Proteomes" id="UP000247647">
    <property type="component" value="Unassembled WGS sequence"/>
</dbReference>
<evidence type="ECO:0000313" key="1">
    <source>
        <dbReference type="EMBL" id="PYH29632.1"/>
    </source>
</evidence>
<dbReference type="RefSeq" id="XP_025475110.1">
    <property type="nucleotide sequence ID" value="XM_025625587.1"/>
</dbReference>
<dbReference type="AlphaFoldDB" id="A0A318YWT3"/>
<gene>
    <name evidence="1" type="ORF">BO87DRAFT_401180</name>
</gene>
<evidence type="ECO:0000313" key="2">
    <source>
        <dbReference type="Proteomes" id="UP000247647"/>
    </source>
</evidence>
<sequence length="203" mass="23243">MTSVIGYTTALLHVLPTLPYSLTVDPNTSLCYSYRRYYPAPKSSSPTTRPQSHNEVYPFAKRKTCILRRGFVDETKRRDVPSEALGKKRKERSKLEGAWLQDFAFLARFQTVVRSHKFSKANRVSDNFQGRQIVALLRWIHLPPTSFCTESMDEAHANVPSTYMHCGWEDCKLFIRQVKISAVCVQAHAYIPVPIIVDLSSYP</sequence>
<protein>
    <submittedName>
        <fullName evidence="1">Uncharacterized protein</fullName>
    </submittedName>
</protein>
<dbReference type="EMBL" id="KZ821490">
    <property type="protein sequence ID" value="PYH29632.1"/>
    <property type="molecule type" value="Genomic_DNA"/>
</dbReference>
<dbReference type="GeneID" id="37128043"/>
<proteinExistence type="predicted"/>
<name>A0A318YWT3_ASPNB</name>